<keyword evidence="5" id="KW-1185">Reference proteome</keyword>
<dbReference type="Proteomes" id="UP000646523">
    <property type="component" value="Unassembled WGS sequence"/>
</dbReference>
<keyword evidence="1" id="KW-0805">Transcription regulation</keyword>
<evidence type="ECO:0000256" key="1">
    <source>
        <dbReference type="ARBA" id="ARBA00023015"/>
    </source>
</evidence>
<dbReference type="SMART" id="SM01043">
    <property type="entry name" value="BTAD"/>
    <property type="match status" value="1"/>
</dbReference>
<organism evidence="4 5">
    <name type="scientific">Nonomuraea cavernae</name>
    <dbReference type="NCBI Taxonomy" id="2045107"/>
    <lineage>
        <taxon>Bacteria</taxon>
        <taxon>Bacillati</taxon>
        <taxon>Actinomycetota</taxon>
        <taxon>Actinomycetes</taxon>
        <taxon>Streptosporangiales</taxon>
        <taxon>Streptosporangiaceae</taxon>
        <taxon>Nonomuraea</taxon>
    </lineage>
</organism>
<proteinExistence type="predicted"/>
<name>A0A917YR99_9ACTN</name>
<dbReference type="EMBL" id="BMNH01000003">
    <property type="protein sequence ID" value="GGO64700.1"/>
    <property type="molecule type" value="Genomic_DNA"/>
</dbReference>
<dbReference type="InterPro" id="IPR011990">
    <property type="entry name" value="TPR-like_helical_dom_sf"/>
</dbReference>
<evidence type="ECO:0000313" key="4">
    <source>
        <dbReference type="EMBL" id="GGO64700.1"/>
    </source>
</evidence>
<sequence length="237" mass="26589">MLNAGRELSAARLGSLTWDDPPQSAMSNLRTHIGRARVCLRQHDLVHRLFTTRGAGEASTTYRLIVQPGECDVQVFQDRVAHARAVLAHGRLDTAMDLFRQALSMWEGPACSNVSGSAILRAGLTHLDEQCLLAWEDYIEVGLRLGMERSLVREIRSLVTEYPTREGISGQLIRALYLSGDPHGALIEYERLRCLLREELGIDPSSPLQRLYLTVLRHEDRTIRTPGDLRRSLGHST</sequence>
<keyword evidence="2" id="KW-0804">Transcription</keyword>
<dbReference type="CDD" id="cd15831">
    <property type="entry name" value="BTAD"/>
    <property type="match status" value="1"/>
</dbReference>
<evidence type="ECO:0000256" key="2">
    <source>
        <dbReference type="ARBA" id="ARBA00023163"/>
    </source>
</evidence>
<protein>
    <submittedName>
        <fullName evidence="4">Actinorhodin operon activatory protein</fullName>
    </submittedName>
</protein>
<dbReference type="Gene3D" id="1.25.40.10">
    <property type="entry name" value="Tetratricopeptide repeat domain"/>
    <property type="match status" value="1"/>
</dbReference>
<gene>
    <name evidence="4" type="primary">actII-4</name>
    <name evidence="4" type="ORF">GCM10012289_14660</name>
</gene>
<dbReference type="PANTHER" id="PTHR35807:SF1">
    <property type="entry name" value="TRANSCRIPTIONAL REGULATOR REDD"/>
    <property type="match status" value="1"/>
</dbReference>
<dbReference type="GO" id="GO:0003677">
    <property type="term" value="F:DNA binding"/>
    <property type="evidence" value="ECO:0007669"/>
    <property type="project" value="TreeGrafter"/>
</dbReference>
<accession>A0A917YR99</accession>
<dbReference type="GO" id="GO:0006355">
    <property type="term" value="P:regulation of DNA-templated transcription"/>
    <property type="evidence" value="ECO:0007669"/>
    <property type="project" value="TreeGrafter"/>
</dbReference>
<dbReference type="Pfam" id="PF03704">
    <property type="entry name" value="BTAD"/>
    <property type="match status" value="1"/>
</dbReference>
<dbReference type="PANTHER" id="PTHR35807">
    <property type="entry name" value="TRANSCRIPTIONAL REGULATOR REDD-RELATED"/>
    <property type="match status" value="1"/>
</dbReference>
<reference evidence="4" key="1">
    <citation type="journal article" date="2014" name="Int. J. Syst. Evol. Microbiol.">
        <title>Complete genome sequence of Corynebacterium casei LMG S-19264T (=DSM 44701T), isolated from a smear-ripened cheese.</title>
        <authorList>
            <consortium name="US DOE Joint Genome Institute (JGI-PGF)"/>
            <person name="Walter F."/>
            <person name="Albersmeier A."/>
            <person name="Kalinowski J."/>
            <person name="Ruckert C."/>
        </authorList>
    </citation>
    <scope>NUCLEOTIDE SEQUENCE</scope>
    <source>
        <strain evidence="4">CGMCC 4.7368</strain>
    </source>
</reference>
<evidence type="ECO:0000313" key="5">
    <source>
        <dbReference type="Proteomes" id="UP000646523"/>
    </source>
</evidence>
<comment type="caution">
    <text evidence="4">The sequence shown here is derived from an EMBL/GenBank/DDBJ whole genome shotgun (WGS) entry which is preliminary data.</text>
</comment>
<reference evidence="4" key="2">
    <citation type="submission" date="2020-09" db="EMBL/GenBank/DDBJ databases">
        <authorList>
            <person name="Sun Q."/>
            <person name="Zhou Y."/>
        </authorList>
    </citation>
    <scope>NUCLEOTIDE SEQUENCE</scope>
    <source>
        <strain evidence="4">CGMCC 4.7368</strain>
    </source>
</reference>
<dbReference type="InterPro" id="IPR036388">
    <property type="entry name" value="WH-like_DNA-bd_sf"/>
</dbReference>
<dbReference type="InterPro" id="IPR005158">
    <property type="entry name" value="BTAD"/>
</dbReference>
<evidence type="ECO:0000259" key="3">
    <source>
        <dbReference type="SMART" id="SM01043"/>
    </source>
</evidence>
<dbReference type="SUPFAM" id="SSF48452">
    <property type="entry name" value="TPR-like"/>
    <property type="match status" value="1"/>
</dbReference>
<dbReference type="Gene3D" id="1.10.10.10">
    <property type="entry name" value="Winged helix-like DNA-binding domain superfamily/Winged helix DNA-binding domain"/>
    <property type="match status" value="1"/>
</dbReference>
<dbReference type="InterPro" id="IPR051677">
    <property type="entry name" value="AfsR-DnrI-RedD_regulator"/>
</dbReference>
<feature type="domain" description="Bacterial transcriptional activator" evidence="3">
    <location>
        <begin position="71"/>
        <end position="216"/>
    </location>
</feature>
<dbReference type="AlphaFoldDB" id="A0A917YR99"/>